<name>A0AAP2E3S5_9BACT</name>
<dbReference type="InterPro" id="IPR009057">
    <property type="entry name" value="Homeodomain-like_sf"/>
</dbReference>
<dbReference type="InterPro" id="IPR003313">
    <property type="entry name" value="AraC-bd"/>
</dbReference>
<keyword evidence="3" id="KW-0804">Transcription</keyword>
<reference evidence="5 6" key="1">
    <citation type="submission" date="2021-05" db="EMBL/GenBank/DDBJ databases">
        <title>A Polyphasic approach of four new species of the genus Ohtaekwangia: Ohtaekwangia histidinii sp. nov., Ohtaekwangia cretensis sp. nov., Ohtaekwangia indiensis sp. nov., Ohtaekwangia reichenbachii sp. nov. from diverse environment.</title>
        <authorList>
            <person name="Octaviana S."/>
        </authorList>
    </citation>
    <scope>NUCLEOTIDE SEQUENCE [LARGE SCALE GENOMIC DNA]</scope>
    <source>
        <strain evidence="5 6">PWU5</strain>
    </source>
</reference>
<dbReference type="RefSeq" id="WP_254086570.1">
    <property type="nucleotide sequence ID" value="NZ_JAHESE010000028.1"/>
</dbReference>
<evidence type="ECO:0000313" key="6">
    <source>
        <dbReference type="Proteomes" id="UP001319080"/>
    </source>
</evidence>
<accession>A0AAP2E3S5</accession>
<dbReference type="SUPFAM" id="SSF51215">
    <property type="entry name" value="Regulatory protein AraC"/>
    <property type="match status" value="1"/>
</dbReference>
<dbReference type="SUPFAM" id="SSF46689">
    <property type="entry name" value="Homeodomain-like"/>
    <property type="match status" value="1"/>
</dbReference>
<keyword evidence="2" id="KW-0238">DNA-binding</keyword>
<proteinExistence type="predicted"/>
<evidence type="ECO:0000313" key="5">
    <source>
        <dbReference type="EMBL" id="MBT1710992.1"/>
    </source>
</evidence>
<dbReference type="SMART" id="SM00342">
    <property type="entry name" value="HTH_ARAC"/>
    <property type="match status" value="1"/>
</dbReference>
<sequence length="285" mass="32450">MPRKKVNIPNHRFPDQTTSGVIIASIESTRWEDLDIHKPHRDNHFHLLVVTRGQWTMQVDFETIQIKAPGFLRLLSGQVHQLMDAKSAQGWAIAADPSTLPLELATLLETRVPLTIPLKHNAFFKQITELLALMCNVYSSGTDIYKGKSVHFMFNAFLTLLVGEITYLSPENARQEKRGSIIWQSFQVSLKANFKTMKSPAAYAAKLSITTSHLNDTIKDITGKSVSAHIQEQIIFEAKRLLYFTDKEVREIAFDLGYPDSAHFGKLFRKATGLTPLHFRRQFRD</sequence>
<dbReference type="PANTHER" id="PTHR43280">
    <property type="entry name" value="ARAC-FAMILY TRANSCRIPTIONAL REGULATOR"/>
    <property type="match status" value="1"/>
</dbReference>
<dbReference type="GO" id="GO:0003700">
    <property type="term" value="F:DNA-binding transcription factor activity"/>
    <property type="evidence" value="ECO:0007669"/>
    <property type="project" value="InterPro"/>
</dbReference>
<evidence type="ECO:0000259" key="4">
    <source>
        <dbReference type="PROSITE" id="PS01124"/>
    </source>
</evidence>
<dbReference type="Pfam" id="PF12833">
    <property type="entry name" value="HTH_18"/>
    <property type="match status" value="1"/>
</dbReference>
<evidence type="ECO:0000256" key="2">
    <source>
        <dbReference type="ARBA" id="ARBA00023125"/>
    </source>
</evidence>
<dbReference type="PRINTS" id="PR00032">
    <property type="entry name" value="HTHARAC"/>
</dbReference>
<feature type="domain" description="HTH araC/xylS-type" evidence="4">
    <location>
        <begin position="184"/>
        <end position="282"/>
    </location>
</feature>
<dbReference type="InterPro" id="IPR037923">
    <property type="entry name" value="HTH-like"/>
</dbReference>
<dbReference type="EMBL" id="JAHESE010000028">
    <property type="protein sequence ID" value="MBT1710992.1"/>
    <property type="molecule type" value="Genomic_DNA"/>
</dbReference>
<dbReference type="AlphaFoldDB" id="A0AAP2E3S5"/>
<dbReference type="GO" id="GO:0043565">
    <property type="term" value="F:sequence-specific DNA binding"/>
    <property type="evidence" value="ECO:0007669"/>
    <property type="project" value="InterPro"/>
</dbReference>
<evidence type="ECO:0000256" key="1">
    <source>
        <dbReference type="ARBA" id="ARBA00023015"/>
    </source>
</evidence>
<keyword evidence="6" id="KW-1185">Reference proteome</keyword>
<evidence type="ECO:0000256" key="3">
    <source>
        <dbReference type="ARBA" id="ARBA00023163"/>
    </source>
</evidence>
<dbReference type="Pfam" id="PF02311">
    <property type="entry name" value="AraC_binding"/>
    <property type="match status" value="1"/>
</dbReference>
<dbReference type="PROSITE" id="PS01124">
    <property type="entry name" value="HTH_ARAC_FAMILY_2"/>
    <property type="match status" value="1"/>
</dbReference>
<organism evidence="5 6">
    <name type="scientific">Dawidia cretensis</name>
    <dbReference type="NCBI Taxonomy" id="2782350"/>
    <lineage>
        <taxon>Bacteria</taxon>
        <taxon>Pseudomonadati</taxon>
        <taxon>Bacteroidota</taxon>
        <taxon>Cytophagia</taxon>
        <taxon>Cytophagales</taxon>
        <taxon>Chryseotaleaceae</taxon>
        <taxon>Dawidia</taxon>
    </lineage>
</organism>
<protein>
    <submittedName>
        <fullName evidence="5">Helix-turn-helix domain-containing protein</fullName>
    </submittedName>
</protein>
<dbReference type="InterPro" id="IPR018060">
    <property type="entry name" value="HTH_AraC"/>
</dbReference>
<dbReference type="PANTHER" id="PTHR43280:SF32">
    <property type="entry name" value="TRANSCRIPTIONAL REGULATORY PROTEIN"/>
    <property type="match status" value="1"/>
</dbReference>
<dbReference type="Proteomes" id="UP001319080">
    <property type="component" value="Unassembled WGS sequence"/>
</dbReference>
<dbReference type="InterPro" id="IPR020449">
    <property type="entry name" value="Tscrpt_reg_AraC-type_HTH"/>
</dbReference>
<comment type="caution">
    <text evidence="5">The sequence shown here is derived from an EMBL/GenBank/DDBJ whole genome shotgun (WGS) entry which is preliminary data.</text>
</comment>
<keyword evidence="1" id="KW-0805">Transcription regulation</keyword>
<dbReference type="Gene3D" id="1.10.10.60">
    <property type="entry name" value="Homeodomain-like"/>
    <property type="match status" value="1"/>
</dbReference>
<gene>
    <name evidence="5" type="ORF">KK062_22305</name>
</gene>